<organism evidence="1 2">
    <name type="scientific">Pyropia yezoensis</name>
    <name type="common">Susabi-nori</name>
    <name type="synonym">Porphyra yezoensis</name>
    <dbReference type="NCBI Taxonomy" id="2788"/>
    <lineage>
        <taxon>Eukaryota</taxon>
        <taxon>Rhodophyta</taxon>
        <taxon>Bangiophyceae</taxon>
        <taxon>Bangiales</taxon>
        <taxon>Bangiaceae</taxon>
        <taxon>Pyropia</taxon>
    </lineage>
</organism>
<dbReference type="Proteomes" id="UP000798662">
    <property type="component" value="Chromosome 1"/>
</dbReference>
<accession>A0ACC3BPI8</accession>
<protein>
    <submittedName>
        <fullName evidence="1">Uncharacterized protein</fullName>
    </submittedName>
</protein>
<gene>
    <name evidence="1" type="ORF">I4F81_002238</name>
</gene>
<sequence>MELCQTAAPGAEEGAAAVEAGLSAAGRDADGAVAGAAAPAPVASPPSATYQLLPVSSPRPMGGLITESRVDASFIDERLAAEGHAAPFGPAGVRITDGRTLQVVKEAVGAVRVEVEAALARGVINTPEGNGRSVSAICGNFYAARPVGVIEGEDYGFTGRVRRVEVESIRRRLAAGDLLLVSSLGLSPSGQVFNCQSESVAAATASQLGADKLIYLTPGETVVDVRNGSMVQNLPLSSAVDFLAVHSGRSLETEAGSPGVMPIDDLPYVFRLCLTEAVGALKAGVRRAHLLNRFIDGVLLMEIFHRDGVGFMISRDLYEGIRAARLDDVAGIVEVIRPLEEAGILVPRSRASLEGAIGDFTVVERDGMIIACLSLTIAADEPDAAELGCFAVRPEYRKLGKGDALLGFIERKSYALGVRRLFILSTQSFHWFLERGFEEITVEGVPESKRVKVDLARKSKVYQKKLLGGRAVDEQELLKHL</sequence>
<evidence type="ECO:0000313" key="2">
    <source>
        <dbReference type="Proteomes" id="UP000798662"/>
    </source>
</evidence>
<name>A0ACC3BPI8_PYRYE</name>
<evidence type="ECO:0000313" key="1">
    <source>
        <dbReference type="EMBL" id="KAK1859644.1"/>
    </source>
</evidence>
<dbReference type="EMBL" id="CM020618">
    <property type="protein sequence ID" value="KAK1859644.1"/>
    <property type="molecule type" value="Genomic_DNA"/>
</dbReference>
<comment type="caution">
    <text evidence="1">The sequence shown here is derived from an EMBL/GenBank/DDBJ whole genome shotgun (WGS) entry which is preliminary data.</text>
</comment>
<keyword evidence="2" id="KW-1185">Reference proteome</keyword>
<proteinExistence type="predicted"/>
<reference evidence="1" key="1">
    <citation type="submission" date="2019-11" db="EMBL/GenBank/DDBJ databases">
        <title>Nori genome reveals adaptations in red seaweeds to the harsh intertidal environment.</title>
        <authorList>
            <person name="Wang D."/>
            <person name="Mao Y."/>
        </authorList>
    </citation>
    <scope>NUCLEOTIDE SEQUENCE</scope>
    <source>
        <tissue evidence="1">Gametophyte</tissue>
    </source>
</reference>